<proteinExistence type="inferred from homology"/>
<comment type="caution">
    <text evidence="6">The sequence shown here is derived from an EMBL/GenBank/DDBJ whole genome shotgun (WGS) entry which is preliminary data.</text>
</comment>
<dbReference type="InterPro" id="IPR027684">
    <property type="entry name" value="TBCC"/>
</dbReference>
<sequence length="317" mass="36152">MQQIDSESTVMTSEMEAKRTKLFERMQQRSEEIKSKRAQENKENPALFWKEFNERVEQQQSAHELQLFLNQHVHYLPNYDVRKADEKIKKMQEELKKDKKVFSFKKKTTTPSSNTFTPSTPVSSASSLTPSSSSSEDLKMMTSSSSGVKLPETNKTVIDLSNFDKTNSNVHNVVPTKEKESFAICNGVNQTVFITNIIGAVYISSLQNCTICIGPVCGAVFLSKCTNCTFQLACWQLRIHDSVNCTFLICPKNNPIIENCSGLKFGKYNFSYEGIQEQFKSCDMSLDDESKNKWNKVHDFNWLKPNEPSPNFVLLNQ</sequence>
<evidence type="ECO:0000256" key="3">
    <source>
        <dbReference type="ARBA" id="ARBA00022490"/>
    </source>
</evidence>
<dbReference type="PROSITE" id="PS51329">
    <property type="entry name" value="C_CAP_COFACTOR_C"/>
    <property type="match status" value="1"/>
</dbReference>
<gene>
    <name evidence="6" type="ORF">FDP41_000297</name>
</gene>
<accession>A0A6A5CGE1</accession>
<dbReference type="OrthoDB" id="194775at2759"/>
<dbReference type="InterPro" id="IPR017901">
    <property type="entry name" value="C-CAP_CF_C-like"/>
</dbReference>
<dbReference type="GO" id="GO:0007023">
    <property type="term" value="P:post-chaperonin tubulin folding pathway"/>
    <property type="evidence" value="ECO:0007669"/>
    <property type="project" value="InterPro"/>
</dbReference>
<dbReference type="VEuPathDB" id="AmoebaDB:FDP41_000297"/>
<dbReference type="Pfam" id="PF07986">
    <property type="entry name" value="TBCC"/>
    <property type="match status" value="1"/>
</dbReference>
<dbReference type="Gene3D" id="2.160.20.70">
    <property type="match status" value="1"/>
</dbReference>
<dbReference type="VEuPathDB" id="AmoebaDB:NfTy_000130"/>
<dbReference type="PANTHER" id="PTHR15139:SF0">
    <property type="entry name" value="TUBULIN-SPECIFIC CHAPERONE C"/>
    <property type="match status" value="1"/>
</dbReference>
<dbReference type="AlphaFoldDB" id="A0A6A5CGE1"/>
<feature type="region of interest" description="Disordered" evidence="4">
    <location>
        <begin position="108"/>
        <end position="147"/>
    </location>
</feature>
<dbReference type="RefSeq" id="XP_044569111.1">
    <property type="nucleotide sequence ID" value="XM_044706222.1"/>
</dbReference>
<dbReference type="InterPro" id="IPR012945">
    <property type="entry name" value="Tubulin-bd_cofactor_C_dom"/>
</dbReference>
<dbReference type="InterPro" id="IPR038397">
    <property type="entry name" value="TBCC_N_sf"/>
</dbReference>
<evidence type="ECO:0000256" key="2">
    <source>
        <dbReference type="ARBA" id="ARBA00008848"/>
    </source>
</evidence>
<dbReference type="InterPro" id="IPR016098">
    <property type="entry name" value="CAP/MinC_C"/>
</dbReference>
<evidence type="ECO:0000313" key="7">
    <source>
        <dbReference type="Proteomes" id="UP000444721"/>
    </source>
</evidence>
<name>A0A6A5CGE1_NAEFO</name>
<evidence type="ECO:0000256" key="4">
    <source>
        <dbReference type="SAM" id="MobiDB-lite"/>
    </source>
</evidence>
<comment type="subcellular location">
    <subcellularLocation>
        <location evidence="1">Cytoplasm</location>
    </subcellularLocation>
</comment>
<dbReference type="Proteomes" id="UP000444721">
    <property type="component" value="Unassembled WGS sequence"/>
</dbReference>
<dbReference type="GO" id="GO:0005737">
    <property type="term" value="C:cytoplasm"/>
    <property type="evidence" value="ECO:0007669"/>
    <property type="project" value="UniProtKB-SubCell"/>
</dbReference>
<keyword evidence="3" id="KW-0963">Cytoplasm</keyword>
<dbReference type="PANTHER" id="PTHR15139">
    <property type="entry name" value="TUBULIN FOLDING COFACTOR C"/>
    <property type="match status" value="1"/>
</dbReference>
<dbReference type="GeneID" id="68107515"/>
<dbReference type="OMA" id="YFQHEIT"/>
<evidence type="ECO:0000313" key="6">
    <source>
        <dbReference type="EMBL" id="KAF0984398.1"/>
    </source>
</evidence>
<dbReference type="Gene3D" id="1.20.58.1250">
    <property type="entry name" value="Tubulin Binding Cofactor C, N-terminal domain"/>
    <property type="match status" value="1"/>
</dbReference>
<keyword evidence="7" id="KW-1185">Reference proteome</keyword>
<dbReference type="VEuPathDB" id="AmoebaDB:NF0099110"/>
<reference evidence="6 7" key="1">
    <citation type="journal article" date="2019" name="Sci. Rep.">
        <title>Nanopore sequencing improves the draft genome of the human pathogenic amoeba Naegleria fowleri.</title>
        <authorList>
            <person name="Liechti N."/>
            <person name="Schurch N."/>
            <person name="Bruggmann R."/>
            <person name="Wittwer M."/>
        </authorList>
    </citation>
    <scope>NUCLEOTIDE SEQUENCE [LARGE SCALE GENOMIC DNA]</scope>
    <source>
        <strain evidence="6 7">ATCC 30894</strain>
    </source>
</reference>
<dbReference type="EMBL" id="VFQX01000002">
    <property type="protein sequence ID" value="KAF0984398.1"/>
    <property type="molecule type" value="Genomic_DNA"/>
</dbReference>
<organism evidence="6 7">
    <name type="scientific">Naegleria fowleri</name>
    <name type="common">Brain eating amoeba</name>
    <dbReference type="NCBI Taxonomy" id="5763"/>
    <lineage>
        <taxon>Eukaryota</taxon>
        <taxon>Discoba</taxon>
        <taxon>Heterolobosea</taxon>
        <taxon>Tetramitia</taxon>
        <taxon>Eutetramitia</taxon>
        <taxon>Vahlkampfiidae</taxon>
        <taxon>Naegleria</taxon>
    </lineage>
</organism>
<comment type="similarity">
    <text evidence="2">Belongs to the TBCC family.</text>
</comment>
<evidence type="ECO:0000259" key="5">
    <source>
        <dbReference type="PROSITE" id="PS51329"/>
    </source>
</evidence>
<protein>
    <recommendedName>
        <fullName evidence="5">C-CAP/cofactor C-like domain-containing protein</fullName>
    </recommendedName>
</protein>
<feature type="domain" description="C-CAP/cofactor C-like" evidence="5">
    <location>
        <begin position="175"/>
        <end position="302"/>
    </location>
</feature>
<dbReference type="GO" id="GO:0007021">
    <property type="term" value="P:tubulin complex assembly"/>
    <property type="evidence" value="ECO:0007669"/>
    <property type="project" value="TreeGrafter"/>
</dbReference>
<feature type="compositionally biased region" description="Low complexity" evidence="4">
    <location>
        <begin position="109"/>
        <end position="135"/>
    </location>
</feature>
<evidence type="ECO:0000256" key="1">
    <source>
        <dbReference type="ARBA" id="ARBA00004496"/>
    </source>
</evidence>